<dbReference type="GeneID" id="102805942"/>
<keyword evidence="2" id="KW-1185">Reference proteome</keyword>
<dbReference type="InterPro" id="IPR001087">
    <property type="entry name" value="GDSL"/>
</dbReference>
<evidence type="ECO:0000256" key="1">
    <source>
        <dbReference type="SAM" id="SignalP"/>
    </source>
</evidence>
<dbReference type="CDD" id="cd01824">
    <property type="entry name" value="Phospholipase_B_like"/>
    <property type="match status" value="1"/>
</dbReference>
<protein>
    <submittedName>
        <fullName evidence="3">Phospholipase B1, membrane-associated-like</fullName>
    </submittedName>
</protein>
<dbReference type="Gene3D" id="3.40.50.1110">
    <property type="entry name" value="SGNH hydrolase"/>
    <property type="match status" value="1"/>
</dbReference>
<proteinExistence type="predicted"/>
<dbReference type="PROSITE" id="PS51257">
    <property type="entry name" value="PROKAR_LIPOPROTEIN"/>
    <property type="match status" value="1"/>
</dbReference>
<dbReference type="RefSeq" id="XP_006820486.1">
    <property type="nucleotide sequence ID" value="XM_006820423.1"/>
</dbReference>
<keyword evidence="1" id="KW-0732">Signal</keyword>
<dbReference type="PANTHER" id="PTHR21325:SF31">
    <property type="entry name" value="GH22081P-RELATED"/>
    <property type="match status" value="1"/>
</dbReference>
<accession>A0ABM0MKE5</accession>
<reference evidence="3" key="1">
    <citation type="submission" date="2025-08" db="UniProtKB">
        <authorList>
            <consortium name="RefSeq"/>
        </authorList>
    </citation>
    <scope>IDENTIFICATION</scope>
    <source>
        <tissue evidence="3">Testes</tissue>
    </source>
</reference>
<sequence>MKLFLVFILTIVSVSCVEKNSTNGYWERFSRFMEEFGPIAEDIIAKKTPAIPRKQDYTFDCEILPPSDTTPTSVHKLRPADIDVVAALGDSLTAANGAGASNPILVLREYRGLSFSIGGDDTLEDGVLTLPNILKQYNSEVTGWSEGIGRVDNYEVSRLNVAVPGGKADDMYDQTVDLINRLKTHESLDYENDWKMVTLFIGGNDLCAYCHDPEDHTAEQYTKHIKTALDLMHAEMPRTFVNLAQTVLVTEINKLDDCFCDLIHLFLCDCAKATWSDDWQEILILANKYHRALEELVEDGRYDTREDFTVVIQPFFEETRIPPDGEGGWDDSFFAPDCFHFSEYGHQECAKSLWNNLIEPVGQKRTAWHPDDIVECPSEDFEFFYTYKNSDKTPQQPEPVSQAHMVTMTPMLLVLFTATVLQICV</sequence>
<dbReference type="SUPFAM" id="SSF52266">
    <property type="entry name" value="SGNH hydrolase"/>
    <property type="match status" value="1"/>
</dbReference>
<dbReference type="Proteomes" id="UP000694865">
    <property type="component" value="Unplaced"/>
</dbReference>
<evidence type="ECO:0000313" key="2">
    <source>
        <dbReference type="Proteomes" id="UP000694865"/>
    </source>
</evidence>
<dbReference type="Pfam" id="PF00657">
    <property type="entry name" value="Lipase_GDSL"/>
    <property type="match status" value="1"/>
</dbReference>
<feature type="chain" id="PRO_5045900665" evidence="1">
    <location>
        <begin position="17"/>
        <end position="425"/>
    </location>
</feature>
<dbReference type="InterPro" id="IPR036514">
    <property type="entry name" value="SGNH_hydro_sf"/>
</dbReference>
<feature type="signal peptide" evidence="1">
    <location>
        <begin position="1"/>
        <end position="16"/>
    </location>
</feature>
<name>A0ABM0MKE5_SACKO</name>
<dbReference type="InterPro" id="IPR038885">
    <property type="entry name" value="PLB1"/>
</dbReference>
<organism evidence="2 3">
    <name type="scientific">Saccoglossus kowalevskii</name>
    <name type="common">Acorn worm</name>
    <dbReference type="NCBI Taxonomy" id="10224"/>
    <lineage>
        <taxon>Eukaryota</taxon>
        <taxon>Metazoa</taxon>
        <taxon>Hemichordata</taxon>
        <taxon>Enteropneusta</taxon>
        <taxon>Harrimaniidae</taxon>
        <taxon>Saccoglossus</taxon>
    </lineage>
</organism>
<dbReference type="InterPro" id="IPR035547">
    <property type="entry name" value="Phospholipase_B"/>
</dbReference>
<evidence type="ECO:0000313" key="3">
    <source>
        <dbReference type="RefSeq" id="XP_006820486.1"/>
    </source>
</evidence>
<gene>
    <name evidence="3" type="primary">LOC102805942</name>
</gene>
<dbReference type="PANTHER" id="PTHR21325">
    <property type="entry name" value="PHOSPHOLIPASE B, PLB1"/>
    <property type="match status" value="1"/>
</dbReference>